<protein>
    <submittedName>
        <fullName evidence="1">Uncharacterized protein</fullName>
    </submittedName>
</protein>
<reference evidence="1" key="1">
    <citation type="journal article" date="2015" name="Nature">
        <title>Complex archaea that bridge the gap between prokaryotes and eukaryotes.</title>
        <authorList>
            <person name="Spang A."/>
            <person name="Saw J.H."/>
            <person name="Jorgensen S.L."/>
            <person name="Zaremba-Niedzwiedzka K."/>
            <person name="Martijn J."/>
            <person name="Lind A.E."/>
            <person name="van Eijk R."/>
            <person name="Schleper C."/>
            <person name="Guy L."/>
            <person name="Ettema T.J."/>
        </authorList>
    </citation>
    <scope>NUCLEOTIDE SEQUENCE</scope>
</reference>
<sequence>MECQNCKIIVDRKFEFAIRSNNCPACGKYIMTPEKLATYANLKKLLSNNIKDIDTEAVASLIVANFELKQLFKEELQKSSEEGIIEVTENEEIIIEEDPDAEYKERQKKESKKILSKMRDEALGGALKDRYNIGDGENEILLEQDGTGMHEFVNKEKQIQSADLIASGLGGENSFRRGDQ</sequence>
<proteinExistence type="predicted"/>
<dbReference type="AlphaFoldDB" id="A0A0F9T8X9"/>
<dbReference type="EMBL" id="LAZR01001864">
    <property type="protein sequence ID" value="KKN37893.1"/>
    <property type="molecule type" value="Genomic_DNA"/>
</dbReference>
<name>A0A0F9T8X9_9ZZZZ</name>
<gene>
    <name evidence="1" type="ORF">LCGC14_0759020</name>
</gene>
<evidence type="ECO:0000313" key="1">
    <source>
        <dbReference type="EMBL" id="KKN37893.1"/>
    </source>
</evidence>
<comment type="caution">
    <text evidence="1">The sequence shown here is derived from an EMBL/GenBank/DDBJ whole genome shotgun (WGS) entry which is preliminary data.</text>
</comment>
<accession>A0A0F9T8X9</accession>
<organism evidence="1">
    <name type="scientific">marine sediment metagenome</name>
    <dbReference type="NCBI Taxonomy" id="412755"/>
    <lineage>
        <taxon>unclassified sequences</taxon>
        <taxon>metagenomes</taxon>
        <taxon>ecological metagenomes</taxon>
    </lineage>
</organism>